<keyword evidence="3" id="KW-0862">Zinc</keyword>
<accession>A0A3Q1ECJ6</accession>
<reference evidence="7" key="2">
    <citation type="submission" date="2025-09" db="UniProtKB">
        <authorList>
            <consortium name="Ensembl"/>
        </authorList>
    </citation>
    <scope>IDENTIFICATION</scope>
</reference>
<evidence type="ECO:0000256" key="1">
    <source>
        <dbReference type="ARBA" id="ARBA00022723"/>
    </source>
</evidence>
<dbReference type="Proteomes" id="UP000257200">
    <property type="component" value="Unplaced"/>
</dbReference>
<dbReference type="InParanoid" id="A0A3Q1ECJ6"/>
<dbReference type="GO" id="GO:0016567">
    <property type="term" value="P:protein ubiquitination"/>
    <property type="evidence" value="ECO:0007669"/>
    <property type="project" value="InterPro"/>
</dbReference>
<dbReference type="GO" id="GO:0004842">
    <property type="term" value="F:ubiquitin-protein transferase activity"/>
    <property type="evidence" value="ECO:0007669"/>
    <property type="project" value="InterPro"/>
</dbReference>
<dbReference type="InterPro" id="IPR013083">
    <property type="entry name" value="Znf_RING/FYVE/PHD"/>
</dbReference>
<feature type="coiled-coil region" evidence="5">
    <location>
        <begin position="74"/>
        <end position="112"/>
    </location>
</feature>
<dbReference type="SUPFAM" id="SSF57850">
    <property type="entry name" value="RING/U-box"/>
    <property type="match status" value="1"/>
</dbReference>
<feature type="domain" description="RING-type" evidence="6">
    <location>
        <begin position="11"/>
        <end position="51"/>
    </location>
</feature>
<dbReference type="InterPro" id="IPR003613">
    <property type="entry name" value="Ubox_domain"/>
</dbReference>
<evidence type="ECO:0000313" key="7">
    <source>
        <dbReference type="Ensembl" id="ENSAPOP00000000552.1"/>
    </source>
</evidence>
<dbReference type="PROSITE" id="PS50089">
    <property type="entry name" value="ZF_RING_2"/>
    <property type="match status" value="1"/>
</dbReference>
<sequence>MASRSEKDLCCPVCHDVFTDPVLLSCSHSFCRDCLKTWWRQHPTPGCPVCKRRSSREDPPSNLALKNLCESFQLQRSQRSSESLNEAAQEHRDELQETLKPLKEKLKVSEQVKVEFDQTAEHIKSYCYSFKEMFVAKLRLPMKLLKLLTTVLKLISQLFLNAKKIYWTD</sequence>
<evidence type="ECO:0000259" key="6">
    <source>
        <dbReference type="PROSITE" id="PS50089"/>
    </source>
</evidence>
<evidence type="ECO:0000256" key="4">
    <source>
        <dbReference type="PROSITE-ProRule" id="PRU00175"/>
    </source>
</evidence>
<dbReference type="AlphaFoldDB" id="A0A3Q1ECJ6"/>
<dbReference type="SMART" id="SM00184">
    <property type="entry name" value="RING"/>
    <property type="match status" value="1"/>
</dbReference>
<dbReference type="PROSITE" id="PS00518">
    <property type="entry name" value="ZF_RING_1"/>
    <property type="match status" value="1"/>
</dbReference>
<keyword evidence="1" id="KW-0479">Metal-binding</keyword>
<keyword evidence="5" id="KW-0175">Coiled coil</keyword>
<dbReference type="PANTHER" id="PTHR24103">
    <property type="entry name" value="E3 UBIQUITIN-PROTEIN LIGASE TRIM"/>
    <property type="match status" value="1"/>
</dbReference>
<dbReference type="InterPro" id="IPR050143">
    <property type="entry name" value="TRIM/RBCC"/>
</dbReference>
<dbReference type="Gene3D" id="3.30.40.10">
    <property type="entry name" value="Zinc/RING finger domain, C3HC4 (zinc finger)"/>
    <property type="match status" value="1"/>
</dbReference>
<dbReference type="InterPro" id="IPR027370">
    <property type="entry name" value="Znf-RING_euk"/>
</dbReference>
<reference evidence="7" key="1">
    <citation type="submission" date="2025-08" db="UniProtKB">
        <authorList>
            <consortium name="Ensembl"/>
        </authorList>
    </citation>
    <scope>IDENTIFICATION</scope>
</reference>
<dbReference type="Ensembl" id="ENSAPOT00000016662.1">
    <property type="protein sequence ID" value="ENSAPOP00000000552.1"/>
    <property type="gene ID" value="ENSAPOG00000001745.1"/>
</dbReference>
<organism evidence="7 8">
    <name type="scientific">Acanthochromis polyacanthus</name>
    <name type="common">spiny chromis</name>
    <dbReference type="NCBI Taxonomy" id="80966"/>
    <lineage>
        <taxon>Eukaryota</taxon>
        <taxon>Metazoa</taxon>
        <taxon>Chordata</taxon>
        <taxon>Craniata</taxon>
        <taxon>Vertebrata</taxon>
        <taxon>Euteleostomi</taxon>
        <taxon>Actinopterygii</taxon>
        <taxon>Neopterygii</taxon>
        <taxon>Teleostei</taxon>
        <taxon>Neoteleostei</taxon>
        <taxon>Acanthomorphata</taxon>
        <taxon>Ovalentaria</taxon>
        <taxon>Pomacentridae</taxon>
        <taxon>Acanthochromis</taxon>
    </lineage>
</organism>
<proteinExistence type="predicted"/>
<dbReference type="Pfam" id="PF13445">
    <property type="entry name" value="zf-RING_UBOX"/>
    <property type="match status" value="1"/>
</dbReference>
<dbReference type="SMART" id="SM00504">
    <property type="entry name" value="Ubox"/>
    <property type="match status" value="1"/>
</dbReference>
<protein>
    <recommendedName>
        <fullName evidence="6">RING-type domain-containing protein</fullName>
    </recommendedName>
</protein>
<evidence type="ECO:0000256" key="5">
    <source>
        <dbReference type="SAM" id="Coils"/>
    </source>
</evidence>
<name>A0A3Q1ECJ6_9TELE</name>
<evidence type="ECO:0000256" key="3">
    <source>
        <dbReference type="ARBA" id="ARBA00022833"/>
    </source>
</evidence>
<evidence type="ECO:0000313" key="8">
    <source>
        <dbReference type="Proteomes" id="UP000257200"/>
    </source>
</evidence>
<keyword evidence="2 4" id="KW-0863">Zinc-finger</keyword>
<dbReference type="InterPro" id="IPR001841">
    <property type="entry name" value="Znf_RING"/>
</dbReference>
<dbReference type="GO" id="GO:0008270">
    <property type="term" value="F:zinc ion binding"/>
    <property type="evidence" value="ECO:0007669"/>
    <property type="project" value="UniProtKB-KW"/>
</dbReference>
<dbReference type="STRING" id="80966.ENSAPOP00000000552"/>
<keyword evidence="8" id="KW-1185">Reference proteome</keyword>
<dbReference type="GeneTree" id="ENSGT00970000193381"/>
<evidence type="ECO:0000256" key="2">
    <source>
        <dbReference type="ARBA" id="ARBA00022771"/>
    </source>
</evidence>
<dbReference type="InterPro" id="IPR017907">
    <property type="entry name" value="Znf_RING_CS"/>
</dbReference>